<dbReference type="PANTHER" id="PTHR34153:SF2">
    <property type="entry name" value="SI:CH211-262H13.3-RELATED"/>
    <property type="match status" value="1"/>
</dbReference>
<accession>A0A8S9YNR1</accession>
<proteinExistence type="predicted"/>
<dbReference type="OrthoDB" id="6278526at2759"/>
<dbReference type="AlphaFoldDB" id="A0A8S9YNR1"/>
<evidence type="ECO:0000259" key="1">
    <source>
        <dbReference type="Pfam" id="PF16064"/>
    </source>
</evidence>
<name>A0A8S9YNR1_9TREM</name>
<evidence type="ECO:0000313" key="3">
    <source>
        <dbReference type="Proteomes" id="UP000822476"/>
    </source>
</evidence>
<dbReference type="Proteomes" id="UP000822476">
    <property type="component" value="Unassembled WGS sequence"/>
</dbReference>
<reference evidence="2" key="1">
    <citation type="submission" date="2019-07" db="EMBL/GenBank/DDBJ databases">
        <title>Annotation for the trematode Paragonimus miyazaki's.</title>
        <authorList>
            <person name="Choi Y.-J."/>
        </authorList>
    </citation>
    <scope>NUCLEOTIDE SEQUENCE</scope>
    <source>
        <strain evidence="2">Japan</strain>
    </source>
</reference>
<sequence>MTKTIDNLITQNVRIREEMHAMRLELNALRYQHVVDSSSNSPMLPVRFPMQTVEDIQLLNMKLEDGETYLLLVNYLSKLGGKSVSDCISNLMKSTMTDDLASNINWRGVNSRFSLASTVFASAIVETVMKHQRPKFSSSKSKLVTATLKIDGESKRKYVSLLMVFPPAHN</sequence>
<evidence type="ECO:0000313" key="2">
    <source>
        <dbReference type="EMBL" id="KAF7252972.1"/>
    </source>
</evidence>
<feature type="domain" description="DUF4806" evidence="1">
    <location>
        <begin position="45"/>
        <end position="122"/>
    </location>
</feature>
<dbReference type="EMBL" id="JTDE01004831">
    <property type="protein sequence ID" value="KAF7252972.1"/>
    <property type="molecule type" value="Genomic_DNA"/>
</dbReference>
<dbReference type="PANTHER" id="PTHR34153">
    <property type="entry name" value="SI:CH211-262H13.3-RELATED-RELATED"/>
    <property type="match status" value="1"/>
</dbReference>
<comment type="caution">
    <text evidence="2">The sequence shown here is derived from an EMBL/GenBank/DDBJ whole genome shotgun (WGS) entry which is preliminary data.</text>
</comment>
<dbReference type="Pfam" id="PF16064">
    <property type="entry name" value="DUF4806"/>
    <property type="match status" value="1"/>
</dbReference>
<gene>
    <name evidence="2" type="ORF">EG68_09030</name>
</gene>
<protein>
    <recommendedName>
        <fullName evidence="1">DUF4806 domain-containing protein</fullName>
    </recommendedName>
</protein>
<organism evidence="2 3">
    <name type="scientific">Paragonimus skrjabini miyazakii</name>
    <dbReference type="NCBI Taxonomy" id="59628"/>
    <lineage>
        <taxon>Eukaryota</taxon>
        <taxon>Metazoa</taxon>
        <taxon>Spiralia</taxon>
        <taxon>Lophotrochozoa</taxon>
        <taxon>Platyhelminthes</taxon>
        <taxon>Trematoda</taxon>
        <taxon>Digenea</taxon>
        <taxon>Plagiorchiida</taxon>
        <taxon>Troglotremata</taxon>
        <taxon>Troglotrematidae</taxon>
        <taxon>Paragonimus</taxon>
    </lineage>
</organism>
<dbReference type="InterPro" id="IPR032071">
    <property type="entry name" value="DUF4806"/>
</dbReference>
<keyword evidence="3" id="KW-1185">Reference proteome</keyword>